<dbReference type="Gene3D" id="2.60.40.2550">
    <property type="match status" value="1"/>
</dbReference>
<organism evidence="2 3">
    <name type="scientific">Yersinia frederiksenii</name>
    <dbReference type="NCBI Taxonomy" id="29484"/>
    <lineage>
        <taxon>Bacteria</taxon>
        <taxon>Pseudomonadati</taxon>
        <taxon>Pseudomonadota</taxon>
        <taxon>Gammaproteobacteria</taxon>
        <taxon>Enterobacterales</taxon>
        <taxon>Yersiniaceae</taxon>
        <taxon>Yersinia</taxon>
    </lineage>
</organism>
<evidence type="ECO:0000256" key="1">
    <source>
        <dbReference type="SAM" id="SignalP"/>
    </source>
</evidence>
<dbReference type="Proteomes" id="UP000254835">
    <property type="component" value="Unassembled WGS sequence"/>
</dbReference>
<name>A0A380PSM1_YERFR</name>
<dbReference type="OrthoDB" id="6480338at2"/>
<feature type="signal peptide" evidence="1">
    <location>
        <begin position="1"/>
        <end position="20"/>
    </location>
</feature>
<evidence type="ECO:0000313" key="2">
    <source>
        <dbReference type="EMBL" id="SUP76624.1"/>
    </source>
</evidence>
<dbReference type="GeneID" id="57906887"/>
<evidence type="ECO:0000313" key="3">
    <source>
        <dbReference type="Proteomes" id="UP000254835"/>
    </source>
</evidence>
<keyword evidence="1" id="KW-0732">Signal</keyword>
<dbReference type="AlphaFoldDB" id="A0A380PSM1"/>
<sequence>MQISYIALIGTLLTSFFATAQPPPLDYLHVNLMSFSKNPSSDNFSVYGIQTNYWLENSQGEIPMTVTTQENLLITVYIYDQYNNEKAQTATLINNRAKGMTLLLEDFSAGNYRLVVTSLNTQHQLVIKTYYMALTNMTSEDLSY</sequence>
<dbReference type="EMBL" id="UHJA01000001">
    <property type="protein sequence ID" value="SUP76624.1"/>
    <property type="molecule type" value="Genomic_DNA"/>
</dbReference>
<reference evidence="2 3" key="1">
    <citation type="submission" date="2018-06" db="EMBL/GenBank/DDBJ databases">
        <authorList>
            <consortium name="Pathogen Informatics"/>
            <person name="Doyle S."/>
        </authorList>
    </citation>
    <scope>NUCLEOTIDE SEQUENCE [LARGE SCALE GENOMIC DNA]</scope>
    <source>
        <strain evidence="2 3">NCTC11470</strain>
    </source>
</reference>
<protein>
    <submittedName>
        <fullName evidence="2">N-acetylglucosamine-binding protein A</fullName>
    </submittedName>
</protein>
<gene>
    <name evidence="2" type="ORF">NCTC11470_01665</name>
</gene>
<accession>A0A380PSM1</accession>
<proteinExistence type="predicted"/>
<dbReference type="RefSeq" id="WP_004707953.1">
    <property type="nucleotide sequence ID" value="NZ_CP023964.1"/>
</dbReference>
<feature type="chain" id="PRO_5016954191" evidence="1">
    <location>
        <begin position="21"/>
        <end position="144"/>
    </location>
</feature>